<evidence type="ECO:0000256" key="2">
    <source>
        <dbReference type="ARBA" id="ARBA00023125"/>
    </source>
</evidence>
<dbReference type="InterPro" id="IPR039422">
    <property type="entry name" value="MarR/SlyA-like"/>
</dbReference>
<proteinExistence type="predicted"/>
<name>A0A2S5TLZ9_9GAMM</name>
<evidence type="ECO:0000313" key="5">
    <source>
        <dbReference type="EMBL" id="PPE76014.1"/>
    </source>
</evidence>
<dbReference type="PANTHER" id="PTHR33164:SF43">
    <property type="entry name" value="HTH-TYPE TRANSCRIPTIONAL REPRESSOR YETL"/>
    <property type="match status" value="1"/>
</dbReference>
<dbReference type="PANTHER" id="PTHR33164">
    <property type="entry name" value="TRANSCRIPTIONAL REGULATOR, MARR FAMILY"/>
    <property type="match status" value="1"/>
</dbReference>
<dbReference type="SUPFAM" id="SSF46785">
    <property type="entry name" value="Winged helix' DNA-binding domain"/>
    <property type="match status" value="1"/>
</dbReference>
<dbReference type="PROSITE" id="PS01117">
    <property type="entry name" value="HTH_MARR_1"/>
    <property type="match status" value="1"/>
</dbReference>
<dbReference type="GO" id="GO:0003677">
    <property type="term" value="F:DNA binding"/>
    <property type="evidence" value="ECO:0007669"/>
    <property type="project" value="UniProtKB-KW"/>
</dbReference>
<evidence type="ECO:0000256" key="1">
    <source>
        <dbReference type="ARBA" id="ARBA00023015"/>
    </source>
</evidence>
<evidence type="ECO:0000259" key="4">
    <source>
        <dbReference type="PROSITE" id="PS50995"/>
    </source>
</evidence>
<gene>
    <name evidence="5" type="ORF">C3942_00560</name>
</gene>
<dbReference type="Proteomes" id="UP000238220">
    <property type="component" value="Unassembled WGS sequence"/>
</dbReference>
<keyword evidence="6" id="KW-1185">Reference proteome</keyword>
<dbReference type="Pfam" id="PF01047">
    <property type="entry name" value="MarR"/>
    <property type="match status" value="1"/>
</dbReference>
<organism evidence="5 6">
    <name type="scientific">Solimonas fluminis</name>
    <dbReference type="NCBI Taxonomy" id="2086571"/>
    <lineage>
        <taxon>Bacteria</taxon>
        <taxon>Pseudomonadati</taxon>
        <taxon>Pseudomonadota</taxon>
        <taxon>Gammaproteobacteria</taxon>
        <taxon>Nevskiales</taxon>
        <taxon>Nevskiaceae</taxon>
        <taxon>Solimonas</taxon>
    </lineage>
</organism>
<accession>A0A2S5TLZ9</accession>
<dbReference type="RefSeq" id="WP_104228978.1">
    <property type="nucleotide sequence ID" value="NZ_PSNW01000001.1"/>
</dbReference>
<keyword evidence="1" id="KW-0805">Transcription regulation</keyword>
<dbReference type="GO" id="GO:0003700">
    <property type="term" value="F:DNA-binding transcription factor activity"/>
    <property type="evidence" value="ECO:0007669"/>
    <property type="project" value="InterPro"/>
</dbReference>
<evidence type="ECO:0000256" key="3">
    <source>
        <dbReference type="ARBA" id="ARBA00023163"/>
    </source>
</evidence>
<keyword evidence="3" id="KW-0804">Transcription</keyword>
<dbReference type="PROSITE" id="PS50995">
    <property type="entry name" value="HTH_MARR_2"/>
    <property type="match status" value="1"/>
</dbReference>
<dbReference type="SMART" id="SM00347">
    <property type="entry name" value="HTH_MARR"/>
    <property type="match status" value="1"/>
</dbReference>
<dbReference type="InterPro" id="IPR036388">
    <property type="entry name" value="WH-like_DNA-bd_sf"/>
</dbReference>
<dbReference type="OrthoDB" id="6331822at2"/>
<dbReference type="InterPro" id="IPR023187">
    <property type="entry name" value="Tscrpt_reg_MarR-type_CS"/>
</dbReference>
<dbReference type="PRINTS" id="PR00598">
    <property type="entry name" value="HTHMARR"/>
</dbReference>
<protein>
    <recommendedName>
        <fullName evidence="4">HTH marR-type domain-containing protein</fullName>
    </recommendedName>
</protein>
<reference evidence="5 6" key="1">
    <citation type="submission" date="2018-02" db="EMBL/GenBank/DDBJ databases">
        <title>Genome sequencing of Solimonas sp. HR-BB.</title>
        <authorList>
            <person name="Lee Y."/>
            <person name="Jeon C.O."/>
        </authorList>
    </citation>
    <scope>NUCLEOTIDE SEQUENCE [LARGE SCALE GENOMIC DNA]</scope>
    <source>
        <strain evidence="5 6">HR-BB</strain>
    </source>
</reference>
<dbReference type="InterPro" id="IPR036390">
    <property type="entry name" value="WH_DNA-bd_sf"/>
</dbReference>
<dbReference type="Gene3D" id="1.10.10.10">
    <property type="entry name" value="Winged helix-like DNA-binding domain superfamily/Winged helix DNA-binding domain"/>
    <property type="match status" value="1"/>
</dbReference>
<sequence>MTSISPAPRPLFSELLPAEFTGNLSFLLARTRQDLAEEMDAVFDGDGLGIRHYAILSLLFRRGGLRQTDIAAVMSLDRTTTMKVMDELEGRGLLQRSRHSEDRRANAIDLTEAGRAWRERHMNRVLEQEQRFLSSLTPGERTLLQELLLKLVSGVHQRRNADHHED</sequence>
<keyword evidence="2" id="KW-0238">DNA-binding</keyword>
<dbReference type="InterPro" id="IPR000835">
    <property type="entry name" value="HTH_MarR-typ"/>
</dbReference>
<comment type="caution">
    <text evidence="5">The sequence shown here is derived from an EMBL/GenBank/DDBJ whole genome shotgun (WGS) entry which is preliminary data.</text>
</comment>
<feature type="domain" description="HTH marR-type" evidence="4">
    <location>
        <begin position="21"/>
        <end position="153"/>
    </location>
</feature>
<dbReference type="AlphaFoldDB" id="A0A2S5TLZ9"/>
<evidence type="ECO:0000313" key="6">
    <source>
        <dbReference type="Proteomes" id="UP000238220"/>
    </source>
</evidence>
<dbReference type="EMBL" id="PSNW01000001">
    <property type="protein sequence ID" value="PPE76014.1"/>
    <property type="molecule type" value="Genomic_DNA"/>
</dbReference>
<dbReference type="GO" id="GO:0006950">
    <property type="term" value="P:response to stress"/>
    <property type="evidence" value="ECO:0007669"/>
    <property type="project" value="TreeGrafter"/>
</dbReference>